<dbReference type="AlphaFoldDB" id="T0ITB0"/>
<protein>
    <recommendedName>
        <fullName evidence="5">Iron dicitrate transport regulator FecR</fullName>
    </recommendedName>
</protein>
<dbReference type="PANTHER" id="PTHR30273">
    <property type="entry name" value="PERIPLASMIC SIGNAL SENSOR AND SIGMA FACTOR ACTIVATOR FECR-RELATED"/>
    <property type="match status" value="1"/>
</dbReference>
<dbReference type="PANTHER" id="PTHR30273:SF2">
    <property type="entry name" value="PROTEIN FECR"/>
    <property type="match status" value="1"/>
</dbReference>
<reference evidence="3 4" key="1">
    <citation type="journal article" date="2013" name="Genome Announc.">
        <title>Draft Genome Sequence of Sphingobium lactosutens Strain DS20T, Isolated from a Hexachlorocyclohexane Dumpsite.</title>
        <authorList>
            <person name="Kumar R."/>
            <person name="Dwivedi V."/>
            <person name="Negi V."/>
            <person name="Khurana J.P."/>
            <person name="Lal R."/>
        </authorList>
    </citation>
    <scope>NUCLEOTIDE SEQUENCE [LARGE SCALE GENOMIC DNA]</scope>
    <source>
        <strain evidence="3 4">DS20</strain>
    </source>
</reference>
<dbReference type="EMBL" id="ATDP01000101">
    <property type="protein sequence ID" value="EQB12899.1"/>
    <property type="molecule type" value="Genomic_DNA"/>
</dbReference>
<dbReference type="PIRSF" id="PIRSF018266">
    <property type="entry name" value="FecR"/>
    <property type="match status" value="1"/>
</dbReference>
<name>T0ITB0_9SPHN</name>
<dbReference type="Pfam" id="PF04773">
    <property type="entry name" value="FecR"/>
    <property type="match status" value="1"/>
</dbReference>
<dbReference type="InterPro" id="IPR012373">
    <property type="entry name" value="Ferrdict_sens_TM"/>
</dbReference>
<keyword evidence="4" id="KW-1185">Reference proteome</keyword>
<dbReference type="InterPro" id="IPR032623">
    <property type="entry name" value="FecR_N"/>
</dbReference>
<dbReference type="Proteomes" id="UP000015531">
    <property type="component" value="Unassembled WGS sequence"/>
</dbReference>
<dbReference type="RefSeq" id="WP_021227397.1">
    <property type="nucleotide sequence ID" value="NZ_ATDP01000101.1"/>
</dbReference>
<dbReference type="Gene3D" id="2.60.120.1440">
    <property type="match status" value="1"/>
</dbReference>
<sequence>MLRGKPDTVDRQAANWLARLHADTRSAQDEAGFRAWLAADATHARAFDRASAIWDAVGGLRADPPRPHVARGMSRRAVMAGGVGLMLTGGLSLGWQQARAGVFETGVGEQRRFILDDGTRIMLDTDTRVRFRARDSERRLSLQSGRVSLDIARDPRPFVIDAGSRNAVAQAARLDVRRDQDQVAFTALQGSARVDAPVRPVLLAAGQRIAMAQGREDRLDRPELEDLTAWQSGRLAFRDETLAQATAEMNRYADRPLLVSDPQAASLRLSGVYRIGDPDAFARSLALLLPVDVSSEKDAIRISAAR</sequence>
<proteinExistence type="predicted"/>
<dbReference type="eggNOG" id="COG3712">
    <property type="taxonomic scope" value="Bacteria"/>
</dbReference>
<dbReference type="PATRIC" id="fig|1331060.3.peg.3706"/>
<comment type="caution">
    <text evidence="3">The sequence shown here is derived from an EMBL/GenBank/DDBJ whole genome shotgun (WGS) entry which is preliminary data.</text>
</comment>
<dbReference type="GO" id="GO:0016989">
    <property type="term" value="F:sigma factor antagonist activity"/>
    <property type="evidence" value="ECO:0007669"/>
    <property type="project" value="TreeGrafter"/>
</dbReference>
<evidence type="ECO:0000259" key="2">
    <source>
        <dbReference type="Pfam" id="PF16220"/>
    </source>
</evidence>
<evidence type="ECO:0000259" key="1">
    <source>
        <dbReference type="Pfam" id="PF04773"/>
    </source>
</evidence>
<evidence type="ECO:0000313" key="3">
    <source>
        <dbReference type="EMBL" id="EQB12899.1"/>
    </source>
</evidence>
<feature type="domain" description="FecR protein" evidence="1">
    <location>
        <begin position="103"/>
        <end position="192"/>
    </location>
</feature>
<dbReference type="InterPro" id="IPR006860">
    <property type="entry name" value="FecR"/>
</dbReference>
<dbReference type="Pfam" id="PF16220">
    <property type="entry name" value="DUF4880"/>
    <property type="match status" value="1"/>
</dbReference>
<gene>
    <name evidence="3" type="ORF">RLDS_19170</name>
</gene>
<accession>T0ITB0</accession>
<organism evidence="3 4">
    <name type="scientific">Sphingobium lactosutens DS20</name>
    <dbReference type="NCBI Taxonomy" id="1331060"/>
    <lineage>
        <taxon>Bacteria</taxon>
        <taxon>Pseudomonadati</taxon>
        <taxon>Pseudomonadota</taxon>
        <taxon>Alphaproteobacteria</taxon>
        <taxon>Sphingomonadales</taxon>
        <taxon>Sphingomonadaceae</taxon>
        <taxon>Sphingobium</taxon>
    </lineage>
</organism>
<evidence type="ECO:0008006" key="5">
    <source>
        <dbReference type="Google" id="ProtNLM"/>
    </source>
</evidence>
<evidence type="ECO:0000313" key="4">
    <source>
        <dbReference type="Proteomes" id="UP000015531"/>
    </source>
</evidence>
<feature type="domain" description="FecR N-terminal" evidence="2">
    <location>
        <begin position="11"/>
        <end position="52"/>
    </location>
</feature>